<gene>
    <name evidence="1" type="ORF">B0T17DRAFT_544256</name>
</gene>
<reference evidence="1" key="1">
    <citation type="submission" date="2023-06" db="EMBL/GenBank/DDBJ databases">
        <title>Genome-scale phylogeny and comparative genomics of the fungal order Sordariales.</title>
        <authorList>
            <consortium name="Lawrence Berkeley National Laboratory"/>
            <person name="Hensen N."/>
            <person name="Bonometti L."/>
            <person name="Westerberg I."/>
            <person name="Brannstrom I.O."/>
            <person name="Guillou S."/>
            <person name="Cros-Aarteil S."/>
            <person name="Calhoun S."/>
            <person name="Haridas S."/>
            <person name="Kuo A."/>
            <person name="Mondo S."/>
            <person name="Pangilinan J."/>
            <person name="Riley R."/>
            <person name="LaButti K."/>
            <person name="Andreopoulos B."/>
            <person name="Lipzen A."/>
            <person name="Chen C."/>
            <person name="Yanf M."/>
            <person name="Daum C."/>
            <person name="Ng V."/>
            <person name="Clum A."/>
            <person name="Steindorff A."/>
            <person name="Ohm R."/>
            <person name="Martin F."/>
            <person name="Silar P."/>
            <person name="Natvig D."/>
            <person name="Lalanne C."/>
            <person name="Gautier V."/>
            <person name="Ament-velasquez S.L."/>
            <person name="Kruys A."/>
            <person name="Hutchinson M.I."/>
            <person name="Powell A.J."/>
            <person name="Barry K."/>
            <person name="Miller A.N."/>
            <person name="Grigoriev I.V."/>
            <person name="Debuchy R."/>
            <person name="Gladieux P."/>
            <person name="Thoren M.H."/>
            <person name="Johannesson H."/>
        </authorList>
    </citation>
    <scope>NUCLEOTIDE SEQUENCE</scope>
    <source>
        <strain evidence="1">SMH3391-2</strain>
    </source>
</reference>
<protein>
    <submittedName>
        <fullName evidence="1">Uncharacterized protein</fullName>
    </submittedName>
</protein>
<evidence type="ECO:0000313" key="2">
    <source>
        <dbReference type="Proteomes" id="UP001174934"/>
    </source>
</evidence>
<evidence type="ECO:0000313" key="1">
    <source>
        <dbReference type="EMBL" id="KAK0612672.1"/>
    </source>
</evidence>
<keyword evidence="2" id="KW-1185">Reference proteome</keyword>
<accession>A0AA39WAU4</accession>
<sequence length="259" mass="29997">MCRLTLPLLHCGVHIDTQEAVKWSQCTDENCPQLLECLYPIKIENTPQLAERPYHIKLKKISSRCGDCPVHLRMKQWVILNEYEDAAKKIKTQQKIIIPEECEAAAAVRGIVTGIEKIKLKHAEELKAYTERIQHCYPKIFKKWERYRLYLALRQYRAVQLSALITGLQAATGREGERDIRLAEALRRKEAADLQGSDVTFFEKHVEELKEWMETLKGEEPGLDIFLASMLQWDSDEKYVDTAARMSEWAFKGTMSRNG</sequence>
<dbReference type="Proteomes" id="UP001174934">
    <property type="component" value="Unassembled WGS sequence"/>
</dbReference>
<comment type="caution">
    <text evidence="1">The sequence shown here is derived from an EMBL/GenBank/DDBJ whole genome shotgun (WGS) entry which is preliminary data.</text>
</comment>
<dbReference type="EMBL" id="JAULSR010000009">
    <property type="protein sequence ID" value="KAK0612672.1"/>
    <property type="molecule type" value="Genomic_DNA"/>
</dbReference>
<name>A0AA39WAU4_9PEZI</name>
<proteinExistence type="predicted"/>
<organism evidence="1 2">
    <name type="scientific">Bombardia bombarda</name>
    <dbReference type="NCBI Taxonomy" id="252184"/>
    <lineage>
        <taxon>Eukaryota</taxon>
        <taxon>Fungi</taxon>
        <taxon>Dikarya</taxon>
        <taxon>Ascomycota</taxon>
        <taxon>Pezizomycotina</taxon>
        <taxon>Sordariomycetes</taxon>
        <taxon>Sordariomycetidae</taxon>
        <taxon>Sordariales</taxon>
        <taxon>Lasiosphaeriaceae</taxon>
        <taxon>Bombardia</taxon>
    </lineage>
</organism>
<dbReference type="AlphaFoldDB" id="A0AA39WAU4"/>